<evidence type="ECO:0000313" key="2">
    <source>
        <dbReference type="Proteomes" id="UP000032361"/>
    </source>
</evidence>
<keyword evidence="2" id="KW-1185">Reference proteome</keyword>
<dbReference type="PATRIC" id="fig|1382798.3.peg.2369"/>
<protein>
    <submittedName>
        <fullName evidence="1">Uncharacterized protein</fullName>
    </submittedName>
</protein>
<dbReference type="STRING" id="1382798.PK35_16810"/>
<dbReference type="RefSeq" id="WP_044627747.1">
    <property type="nucleotide sequence ID" value="NZ_JTDV01000020.1"/>
</dbReference>
<proteinExistence type="predicted"/>
<organism evidence="1 2">
    <name type="scientific">Neotamlana nanhaiensis</name>
    <dbReference type="NCBI Taxonomy" id="1382798"/>
    <lineage>
        <taxon>Bacteria</taxon>
        <taxon>Pseudomonadati</taxon>
        <taxon>Bacteroidota</taxon>
        <taxon>Flavobacteriia</taxon>
        <taxon>Flavobacteriales</taxon>
        <taxon>Flavobacteriaceae</taxon>
        <taxon>Neotamlana</taxon>
    </lineage>
</organism>
<gene>
    <name evidence="1" type="ORF">PK35_16810</name>
</gene>
<reference evidence="1 2" key="1">
    <citation type="journal article" date="2015" name="Antonie Van Leeuwenhoek">
        <title>Tamlana nanhaiensis sp. nov., isolated from surface seawater collected from the South China Sea.</title>
        <authorList>
            <person name="Liu X."/>
            <person name="Lai Q."/>
            <person name="Du Y."/>
            <person name="Li G."/>
            <person name="Sun F."/>
            <person name="Shao Z."/>
        </authorList>
    </citation>
    <scope>NUCLEOTIDE SEQUENCE [LARGE SCALE GENOMIC DNA]</scope>
    <source>
        <strain evidence="1 2">FHC16</strain>
    </source>
</reference>
<name>A0A0D7VW75_9FLAO</name>
<evidence type="ECO:0000313" key="1">
    <source>
        <dbReference type="EMBL" id="KJD31049.1"/>
    </source>
</evidence>
<sequence>MNYFSNQEMDEGERRDVAFQLVNALREVVSISKKLNQPISYEQTLDFVQDLNPEMYDSITVLLDRKNESDWVKYYKELADAQSTEDKTVNPVDLIEKDLNELDKIALNKDNKRFLKKRIRDYKNAIEYFQPRKISEHKILNRDMYLAERKDLKIQGKIYEKEEFVDYRLEKDNVLRLRLLHPDNAENILGADLIYEHIDTKSGYVRFLHMQYKTWNNKTLNFKAGSLSAQIEKMEQNLCKAGYCNNSEGKKTLKNYRMPFCCAFLRPTSKMQNSDSKMVSTGLHVPICEVKKIMETEKSLTKDNVKGKNVSYKIFDELFNARMIGSRWLTYEEHTNFYKERNLLDVDNIIRLHAQEILT</sequence>
<dbReference type="OrthoDB" id="7057407at2"/>
<dbReference type="Proteomes" id="UP000032361">
    <property type="component" value="Unassembled WGS sequence"/>
</dbReference>
<dbReference type="AlphaFoldDB" id="A0A0D7VW75"/>
<accession>A0A0D7VW75</accession>
<comment type="caution">
    <text evidence="1">The sequence shown here is derived from an EMBL/GenBank/DDBJ whole genome shotgun (WGS) entry which is preliminary data.</text>
</comment>
<dbReference type="EMBL" id="JTDV01000020">
    <property type="protein sequence ID" value="KJD31049.1"/>
    <property type="molecule type" value="Genomic_DNA"/>
</dbReference>